<dbReference type="GO" id="GO:0045490">
    <property type="term" value="P:pectin catabolic process"/>
    <property type="evidence" value="ECO:0007669"/>
    <property type="project" value="TreeGrafter"/>
</dbReference>
<dbReference type="PANTHER" id="PTHR34983:SF1">
    <property type="entry name" value="ARABINOGALACTAN ENDO-BETA-1,4-GALACTANASE A"/>
    <property type="match status" value="1"/>
</dbReference>
<dbReference type="InterPro" id="IPR011683">
    <property type="entry name" value="Glyco_hydro_53"/>
</dbReference>
<dbReference type="OrthoDB" id="9768786at2"/>
<evidence type="ECO:0000256" key="6">
    <source>
        <dbReference type="RuleBase" id="RU361192"/>
    </source>
</evidence>
<dbReference type="PROSITE" id="PS51257">
    <property type="entry name" value="PROKAR_LIPOPROTEIN"/>
    <property type="match status" value="1"/>
</dbReference>
<dbReference type="EC" id="3.2.1.89" evidence="3 6"/>
<reference evidence="8 9" key="1">
    <citation type="submission" date="2014-11" db="EMBL/GenBank/DDBJ databases">
        <title>Draft genome sequence of Kirrobacter mercurialis.</title>
        <authorList>
            <person name="Coil D.A."/>
            <person name="Eisen J.A."/>
        </authorList>
    </citation>
    <scope>NUCLEOTIDE SEQUENCE [LARGE SCALE GENOMIC DNA]</scope>
    <source>
        <strain evidence="8 9">Coronado</strain>
    </source>
</reference>
<dbReference type="STRING" id="1572751.PK98_12555"/>
<evidence type="ECO:0000313" key="9">
    <source>
        <dbReference type="Proteomes" id="UP000030988"/>
    </source>
</evidence>
<comment type="catalytic activity">
    <reaction evidence="1 6">
        <text>The enzyme specifically hydrolyzes (1-&gt;4)-beta-D-galactosidic linkages in type I arabinogalactans.</text>
        <dbReference type="EC" id="3.2.1.89"/>
    </reaction>
</comment>
<evidence type="ECO:0000256" key="7">
    <source>
        <dbReference type="SAM" id="MobiDB-lite"/>
    </source>
</evidence>
<dbReference type="GO" id="GO:0015926">
    <property type="term" value="F:glucosidase activity"/>
    <property type="evidence" value="ECO:0007669"/>
    <property type="project" value="InterPro"/>
</dbReference>
<dbReference type="AlphaFoldDB" id="A0A0B2BTL5"/>
<organism evidence="8 9">
    <name type="scientific">Croceibacterium mercuriale</name>
    <dbReference type="NCBI Taxonomy" id="1572751"/>
    <lineage>
        <taxon>Bacteria</taxon>
        <taxon>Pseudomonadati</taxon>
        <taxon>Pseudomonadota</taxon>
        <taxon>Alphaproteobacteria</taxon>
        <taxon>Sphingomonadales</taxon>
        <taxon>Erythrobacteraceae</taxon>
        <taxon>Croceibacterium</taxon>
    </lineage>
</organism>
<feature type="compositionally biased region" description="Low complexity" evidence="7">
    <location>
        <begin position="361"/>
        <end position="373"/>
    </location>
</feature>
<dbReference type="EMBL" id="JTDN01000002">
    <property type="protein sequence ID" value="KHL24749.1"/>
    <property type="molecule type" value="Genomic_DNA"/>
</dbReference>
<dbReference type="Proteomes" id="UP000030988">
    <property type="component" value="Unassembled WGS sequence"/>
</dbReference>
<evidence type="ECO:0000256" key="5">
    <source>
        <dbReference type="ARBA" id="ARBA00023295"/>
    </source>
</evidence>
<evidence type="ECO:0000256" key="1">
    <source>
        <dbReference type="ARBA" id="ARBA00001695"/>
    </source>
</evidence>
<proteinExistence type="inferred from homology"/>
<gene>
    <name evidence="8" type="ORF">PK98_12555</name>
</gene>
<dbReference type="SUPFAM" id="SSF51445">
    <property type="entry name" value="(Trans)glycosidases"/>
    <property type="match status" value="1"/>
</dbReference>
<evidence type="ECO:0000256" key="2">
    <source>
        <dbReference type="ARBA" id="ARBA00010687"/>
    </source>
</evidence>
<dbReference type="InterPro" id="IPR006311">
    <property type="entry name" value="TAT_signal"/>
</dbReference>
<keyword evidence="5 6" id="KW-0326">Glycosidase</keyword>
<evidence type="ECO:0000256" key="3">
    <source>
        <dbReference type="ARBA" id="ARBA00012556"/>
    </source>
</evidence>
<dbReference type="GO" id="GO:0031218">
    <property type="term" value="F:arabinogalactan endo-1,4-beta-galactosidase activity"/>
    <property type="evidence" value="ECO:0007669"/>
    <property type="project" value="UniProtKB-EC"/>
</dbReference>
<comment type="caution">
    <text evidence="8">The sequence shown here is derived from an EMBL/GenBank/DDBJ whole genome shotgun (WGS) entry which is preliminary data.</text>
</comment>
<evidence type="ECO:0000256" key="4">
    <source>
        <dbReference type="ARBA" id="ARBA00022801"/>
    </source>
</evidence>
<accession>A0A0B2BTL5</accession>
<name>A0A0B2BTL5_9SPHN</name>
<evidence type="ECO:0000313" key="8">
    <source>
        <dbReference type="EMBL" id="KHL24749.1"/>
    </source>
</evidence>
<protein>
    <recommendedName>
        <fullName evidence="3 6">Arabinogalactan endo-beta-1,4-galactanase</fullName>
        <ecNumber evidence="3 6">3.2.1.89</ecNumber>
    </recommendedName>
</protein>
<sequence length="410" mass="44891">MIDLSRRQFAAAAGLAAGSAALGACATVPAQTAGGRRPWPYLLGADITWVPEDEAIGATYWQDGVQRDPLAIFADAGFNAIKLRTFVNPENGYSRGKPGGPWGSIDSTIAFARRIRTAGMHLSLTLHYSDTWADPQKQNKPAAWADLPFTQLVDAVHRHTDDALSRMKAAGVAPDMVVLGNETTFGMLWPEGRIPLPFATGNPVTDAEHMSEAMPGGMDRFAALLKAGIAASRAVLPDVPVALHNHLGRHWQITRHWTDSLIERDVRFDALGMSCYQQQAQGDWERTFAEFSRRYPDHGFFAIEYSSRKRYLNDLVQAHPNGWGSFIWEPTRHQEAIFLQDGVSAGEGPKPDLLSQGLNSAEAPGATPTTGPPAEHRVNPGGRFDADPAFVNLYRQMARDYGVLGQPIRR</sequence>
<dbReference type="RefSeq" id="WP_039097203.1">
    <property type="nucleotide sequence ID" value="NZ_JTDN01000002.1"/>
</dbReference>
<keyword evidence="9" id="KW-1185">Reference proteome</keyword>
<dbReference type="Gene3D" id="3.20.20.80">
    <property type="entry name" value="Glycosidases"/>
    <property type="match status" value="1"/>
</dbReference>
<dbReference type="InterPro" id="IPR017853">
    <property type="entry name" value="GH"/>
</dbReference>
<dbReference type="PROSITE" id="PS51318">
    <property type="entry name" value="TAT"/>
    <property type="match status" value="1"/>
</dbReference>
<feature type="signal peptide" evidence="6">
    <location>
        <begin position="1"/>
        <end position="26"/>
    </location>
</feature>
<feature type="chain" id="PRO_5005110211" description="Arabinogalactan endo-beta-1,4-galactanase" evidence="6">
    <location>
        <begin position="27"/>
        <end position="410"/>
    </location>
</feature>
<dbReference type="Pfam" id="PF07745">
    <property type="entry name" value="Glyco_hydro_53"/>
    <property type="match status" value="1"/>
</dbReference>
<feature type="region of interest" description="Disordered" evidence="7">
    <location>
        <begin position="349"/>
        <end position="381"/>
    </location>
</feature>
<dbReference type="PANTHER" id="PTHR34983">
    <property type="entry name" value="ARABINOGALACTAN ENDO-BETA-1,4-GALACTANASE A"/>
    <property type="match status" value="1"/>
</dbReference>
<keyword evidence="4 6" id="KW-0378">Hydrolase</keyword>
<comment type="similarity">
    <text evidence="2 6">Belongs to the glycosyl hydrolase 53 family.</text>
</comment>
<keyword evidence="6" id="KW-0732">Signal</keyword>